<evidence type="ECO:0000313" key="1">
    <source>
        <dbReference type="EMBL" id="KAJ2970297.1"/>
    </source>
</evidence>
<evidence type="ECO:0000313" key="2">
    <source>
        <dbReference type="Proteomes" id="UP001143910"/>
    </source>
</evidence>
<dbReference type="Proteomes" id="UP001143910">
    <property type="component" value="Unassembled WGS sequence"/>
</dbReference>
<proteinExistence type="predicted"/>
<dbReference type="EMBL" id="JANJQO010001563">
    <property type="protein sequence ID" value="KAJ2970297.1"/>
    <property type="molecule type" value="Genomic_DNA"/>
</dbReference>
<comment type="caution">
    <text evidence="1">The sequence shown here is derived from an EMBL/GenBank/DDBJ whole genome shotgun (WGS) entry which is preliminary data.</text>
</comment>
<reference evidence="1" key="1">
    <citation type="submission" date="2022-08" db="EMBL/GenBank/DDBJ databases">
        <title>Genome Sequence of Lecanicillium fungicola.</title>
        <authorList>
            <person name="Buettner E."/>
        </authorList>
    </citation>
    <scope>NUCLEOTIDE SEQUENCE</scope>
    <source>
        <strain evidence="1">Babe33</strain>
    </source>
</reference>
<organism evidence="1 2">
    <name type="scientific">Zarea fungicola</name>
    <dbReference type="NCBI Taxonomy" id="93591"/>
    <lineage>
        <taxon>Eukaryota</taxon>
        <taxon>Fungi</taxon>
        <taxon>Dikarya</taxon>
        <taxon>Ascomycota</taxon>
        <taxon>Pezizomycotina</taxon>
        <taxon>Sordariomycetes</taxon>
        <taxon>Hypocreomycetidae</taxon>
        <taxon>Hypocreales</taxon>
        <taxon>Cordycipitaceae</taxon>
        <taxon>Zarea</taxon>
    </lineage>
</organism>
<accession>A0ACC1MTG4</accession>
<protein>
    <submittedName>
        <fullName evidence="1">Uncharacterized protein</fullName>
    </submittedName>
</protein>
<sequence length="197" mass="21908">MADEAGKNGPTATEGVFFFNIVKHMKNKAEIDWDAVAESTGFKNAGVAKVWPISDKFSAASFNLLSSPPVFFSNFHDRFYLRYSTAVVTNYFSIIPSQVRFGQIKRKYGLDSDSPTKKTKKTDESAANTTTPTKVTKARRGGGNGRGRGRVPKKEEPEADEEDKASLTNIKPMEVKGEYKQSVAVKEELPIDEFSYF</sequence>
<name>A0ACC1MTG4_9HYPO</name>
<gene>
    <name evidence="1" type="ORF">NQ176_g8258</name>
</gene>
<keyword evidence="2" id="KW-1185">Reference proteome</keyword>